<feature type="non-terminal residue" evidence="5">
    <location>
        <position position="1"/>
    </location>
</feature>
<keyword evidence="2 5" id="KW-0645">Protease</keyword>
<comment type="caution">
    <text evidence="5">The sequence shown here is derived from an EMBL/GenBank/DDBJ whole genome shotgun (WGS) entry which is preliminary data.</text>
</comment>
<dbReference type="AlphaFoldDB" id="A0A369JNR9"/>
<feature type="domain" description="Ubiquitin-like protease family profile" evidence="4">
    <location>
        <begin position="1"/>
        <end position="187"/>
    </location>
</feature>
<dbReference type="OrthoDB" id="3253684at2759"/>
<name>A0A369JNR9_HYPMA</name>
<evidence type="ECO:0000313" key="5">
    <source>
        <dbReference type="EMBL" id="RDB20436.1"/>
    </source>
</evidence>
<dbReference type="GO" id="GO:0008234">
    <property type="term" value="F:cysteine-type peptidase activity"/>
    <property type="evidence" value="ECO:0007669"/>
    <property type="project" value="InterPro"/>
</dbReference>
<keyword evidence="6" id="KW-1185">Reference proteome</keyword>
<evidence type="ECO:0000256" key="1">
    <source>
        <dbReference type="ARBA" id="ARBA00005234"/>
    </source>
</evidence>
<proteinExistence type="inferred from homology"/>
<dbReference type="PROSITE" id="PS50600">
    <property type="entry name" value="ULP_PROTEASE"/>
    <property type="match status" value="1"/>
</dbReference>
<sequence>KELDILANPNGRLNDGCLNGVAHLLQAVFSQPGHESHYPSGRCAIFSTFDLHMVRYHASDADIWRRTRATQYWERAVWILPIHRRSPSEHWVLAIIYPEARRVLLFDSFAGGARLWRHEIQNDVSSPSDDQEIMELVTRLVICANRNNCHLPVVVEEGWVAQPASVRPHQTNGYDCGLWVLAGIAAVLRGFHVPGLCEADMPSFRELLHRYILGLPSYYSK</sequence>
<keyword evidence="3" id="KW-0378">Hydrolase</keyword>
<gene>
    <name evidence="5" type="primary">ULP1B</name>
    <name evidence="5" type="ORF">Hypma_012496</name>
</gene>
<organism evidence="5 6">
    <name type="scientific">Hypsizygus marmoreus</name>
    <name type="common">White beech mushroom</name>
    <name type="synonym">Agaricus marmoreus</name>
    <dbReference type="NCBI Taxonomy" id="39966"/>
    <lineage>
        <taxon>Eukaryota</taxon>
        <taxon>Fungi</taxon>
        <taxon>Dikarya</taxon>
        <taxon>Basidiomycota</taxon>
        <taxon>Agaricomycotina</taxon>
        <taxon>Agaricomycetes</taxon>
        <taxon>Agaricomycetidae</taxon>
        <taxon>Agaricales</taxon>
        <taxon>Tricholomatineae</taxon>
        <taxon>Lyophyllaceae</taxon>
        <taxon>Hypsizygus</taxon>
    </lineage>
</organism>
<evidence type="ECO:0000256" key="3">
    <source>
        <dbReference type="ARBA" id="ARBA00022801"/>
    </source>
</evidence>
<dbReference type="STRING" id="39966.A0A369JNR9"/>
<dbReference type="Proteomes" id="UP000076154">
    <property type="component" value="Unassembled WGS sequence"/>
</dbReference>
<dbReference type="Pfam" id="PF02902">
    <property type="entry name" value="Peptidase_C48"/>
    <property type="match status" value="1"/>
</dbReference>
<evidence type="ECO:0000259" key="4">
    <source>
        <dbReference type="PROSITE" id="PS50600"/>
    </source>
</evidence>
<dbReference type="EMBL" id="LUEZ02000066">
    <property type="protein sequence ID" value="RDB20436.1"/>
    <property type="molecule type" value="Genomic_DNA"/>
</dbReference>
<dbReference type="Gene3D" id="3.40.395.10">
    <property type="entry name" value="Adenoviral Proteinase, Chain A"/>
    <property type="match status" value="1"/>
</dbReference>
<dbReference type="InParanoid" id="A0A369JNR9"/>
<accession>A0A369JNR9</accession>
<reference evidence="5" key="1">
    <citation type="submission" date="2018-04" db="EMBL/GenBank/DDBJ databases">
        <title>Whole genome sequencing of Hypsizygus marmoreus.</title>
        <authorList>
            <person name="Choi I.-G."/>
            <person name="Min B."/>
            <person name="Kim J.-G."/>
            <person name="Kim S."/>
            <person name="Oh Y.-L."/>
            <person name="Kong W.-S."/>
            <person name="Park H."/>
            <person name="Jeong J."/>
            <person name="Song E.-S."/>
        </authorList>
    </citation>
    <scope>NUCLEOTIDE SEQUENCE [LARGE SCALE GENOMIC DNA]</scope>
    <source>
        <strain evidence="5">51987-8</strain>
    </source>
</reference>
<dbReference type="InterPro" id="IPR003653">
    <property type="entry name" value="Peptidase_C48_C"/>
</dbReference>
<dbReference type="InterPro" id="IPR038765">
    <property type="entry name" value="Papain-like_cys_pep_sf"/>
</dbReference>
<comment type="similarity">
    <text evidence="1">Belongs to the peptidase C48 family.</text>
</comment>
<evidence type="ECO:0000256" key="2">
    <source>
        <dbReference type="ARBA" id="ARBA00022670"/>
    </source>
</evidence>
<evidence type="ECO:0000313" key="6">
    <source>
        <dbReference type="Proteomes" id="UP000076154"/>
    </source>
</evidence>
<protein>
    <submittedName>
        <fullName evidence="5">Ubiquitin-like-specific protease 1B</fullName>
    </submittedName>
</protein>
<dbReference type="SUPFAM" id="SSF54001">
    <property type="entry name" value="Cysteine proteinases"/>
    <property type="match status" value="1"/>
</dbReference>
<dbReference type="GO" id="GO:0019783">
    <property type="term" value="F:ubiquitin-like protein peptidase activity"/>
    <property type="evidence" value="ECO:0007669"/>
    <property type="project" value="UniProtKB-ARBA"/>
</dbReference>
<dbReference type="GO" id="GO:0006508">
    <property type="term" value="P:proteolysis"/>
    <property type="evidence" value="ECO:0007669"/>
    <property type="project" value="UniProtKB-KW"/>
</dbReference>